<protein>
    <submittedName>
        <fullName evidence="2">Uncharacterized protein</fullName>
    </submittedName>
</protein>
<evidence type="ECO:0000256" key="1">
    <source>
        <dbReference type="SAM" id="MobiDB-lite"/>
    </source>
</evidence>
<reference evidence="2" key="1">
    <citation type="journal article" date="2021" name="Proc. Natl. Acad. Sci. U.S.A.">
        <title>A Catalog of Tens of Thousands of Viruses from Human Metagenomes Reveals Hidden Associations with Chronic Diseases.</title>
        <authorList>
            <person name="Tisza M.J."/>
            <person name="Buck C.B."/>
        </authorList>
    </citation>
    <scope>NUCLEOTIDE SEQUENCE</scope>
    <source>
        <strain evidence="2">Ctt4r3</strain>
    </source>
</reference>
<name>A0A8S5L7I1_9CAUD</name>
<accession>A0A8S5L7I1</accession>
<organism evidence="2">
    <name type="scientific">CrAss-like virus sp. ctt4r3</name>
    <dbReference type="NCBI Taxonomy" id="2823619"/>
    <lineage>
        <taxon>Viruses</taxon>
        <taxon>Duplodnaviria</taxon>
        <taxon>Heunggongvirae</taxon>
        <taxon>Uroviricota</taxon>
        <taxon>Caudoviricetes</taxon>
        <taxon>Crassvirales</taxon>
    </lineage>
</organism>
<proteinExistence type="predicted"/>
<evidence type="ECO:0000313" key="2">
    <source>
        <dbReference type="EMBL" id="DAD65857.1"/>
    </source>
</evidence>
<sequence>MNQPRPFKGLRSPPLEIAGKEKNKSLRIV</sequence>
<dbReference type="EMBL" id="BK014649">
    <property type="protein sequence ID" value="DAD65857.1"/>
    <property type="molecule type" value="Genomic_DNA"/>
</dbReference>
<feature type="region of interest" description="Disordered" evidence="1">
    <location>
        <begin position="1"/>
        <end position="29"/>
    </location>
</feature>
<feature type="compositionally biased region" description="Basic and acidic residues" evidence="1">
    <location>
        <begin position="18"/>
        <end position="29"/>
    </location>
</feature>